<dbReference type="Proteomes" id="UP001385951">
    <property type="component" value="Unassembled WGS sequence"/>
</dbReference>
<feature type="region of interest" description="Disordered" evidence="1">
    <location>
        <begin position="494"/>
        <end position="523"/>
    </location>
</feature>
<gene>
    <name evidence="2" type="ORF">QCA50_018022</name>
</gene>
<feature type="region of interest" description="Disordered" evidence="1">
    <location>
        <begin position="349"/>
        <end position="435"/>
    </location>
</feature>
<sequence length="523" mass="58037">MASLPKSSNEYSTRFRDAIPQIMTLTPVDPAKYISTPCDREKTLQLISQVHSYSVSDYSTPPLSTNASTQGTHFIADMDKYSVVRDQETIITMVPQRLGTSISIVLEWLSEVSYCFRERKTLKSASHVGHVLDHYSILHDAVMTSLRAAESMWALGIMHESWVPWKLAMVLTYWNVFGFLEPSIWSQYIGGSVESWLKISYPPREGGMFSLALNLFKPGATNEEKREVVITYFGLYQEIEQKGFDVRKEITLPLSENIKTTLDSMCKLRIDSLCQRPSDDARLKTATDFARLCLKIAKSRYLTIDKQKDVPMEDNTREHASATSVVPVAPVEETSTKEYTVLANDAMCVDTPQEGDNTHTSSSASGMDEETMHVDPPTSYERTELSPASPIPSIRHTPLSTSEEPKTIPTKRQRSSLSLGNEVEGQSQDSTELLSQSGAKKLRGQSANMLADTAIPASYPPLAGVTSPDLDNDEVLRIASTPLPIIMHQPKHFAVKKSNLGRKSAPAGPSTARRSTRNATKPN</sequence>
<evidence type="ECO:0000313" key="2">
    <source>
        <dbReference type="EMBL" id="KAK7678882.1"/>
    </source>
</evidence>
<comment type="caution">
    <text evidence="2">The sequence shown here is derived from an EMBL/GenBank/DDBJ whole genome shotgun (WGS) entry which is preliminary data.</text>
</comment>
<protein>
    <submittedName>
        <fullName evidence="2">Uncharacterized protein</fullName>
    </submittedName>
</protein>
<reference evidence="2 3" key="1">
    <citation type="submission" date="2022-09" db="EMBL/GenBank/DDBJ databases">
        <authorList>
            <person name="Palmer J.M."/>
        </authorList>
    </citation>
    <scope>NUCLEOTIDE SEQUENCE [LARGE SCALE GENOMIC DNA]</scope>
    <source>
        <strain evidence="2 3">DSM 7382</strain>
    </source>
</reference>
<accession>A0AAW0FNM1</accession>
<evidence type="ECO:0000313" key="3">
    <source>
        <dbReference type="Proteomes" id="UP001385951"/>
    </source>
</evidence>
<evidence type="ECO:0000256" key="1">
    <source>
        <dbReference type="SAM" id="MobiDB-lite"/>
    </source>
</evidence>
<name>A0AAW0FNM1_9APHY</name>
<organism evidence="2 3">
    <name type="scientific">Cerrena zonata</name>
    <dbReference type="NCBI Taxonomy" id="2478898"/>
    <lineage>
        <taxon>Eukaryota</taxon>
        <taxon>Fungi</taxon>
        <taxon>Dikarya</taxon>
        <taxon>Basidiomycota</taxon>
        <taxon>Agaricomycotina</taxon>
        <taxon>Agaricomycetes</taxon>
        <taxon>Polyporales</taxon>
        <taxon>Cerrenaceae</taxon>
        <taxon>Cerrena</taxon>
    </lineage>
</organism>
<proteinExistence type="predicted"/>
<feature type="compositionally biased region" description="Polar residues" evidence="1">
    <location>
        <begin position="354"/>
        <end position="365"/>
    </location>
</feature>
<keyword evidence="3" id="KW-1185">Reference proteome</keyword>
<dbReference type="AlphaFoldDB" id="A0AAW0FNM1"/>
<dbReference type="EMBL" id="JASBNA010000065">
    <property type="protein sequence ID" value="KAK7678882.1"/>
    <property type="molecule type" value="Genomic_DNA"/>
</dbReference>
<feature type="compositionally biased region" description="Polar residues" evidence="1">
    <location>
        <begin position="415"/>
        <end position="435"/>
    </location>
</feature>